<dbReference type="AlphaFoldDB" id="A0AAV9HFG1"/>
<keyword evidence="1" id="KW-0175">Coiled coil</keyword>
<feature type="compositionally biased region" description="Polar residues" evidence="2">
    <location>
        <begin position="34"/>
        <end position="54"/>
    </location>
</feature>
<comment type="caution">
    <text evidence="4">The sequence shown here is derived from an EMBL/GenBank/DDBJ whole genome shotgun (WGS) entry which is preliminary data.</text>
</comment>
<dbReference type="Proteomes" id="UP001321749">
    <property type="component" value="Unassembled WGS sequence"/>
</dbReference>
<feature type="coiled-coil region" evidence="1">
    <location>
        <begin position="296"/>
        <end position="323"/>
    </location>
</feature>
<feature type="compositionally biased region" description="Polar residues" evidence="2">
    <location>
        <begin position="116"/>
        <end position="128"/>
    </location>
</feature>
<organism evidence="4 5">
    <name type="scientific">Cladorrhinum samala</name>
    <dbReference type="NCBI Taxonomy" id="585594"/>
    <lineage>
        <taxon>Eukaryota</taxon>
        <taxon>Fungi</taxon>
        <taxon>Dikarya</taxon>
        <taxon>Ascomycota</taxon>
        <taxon>Pezizomycotina</taxon>
        <taxon>Sordariomycetes</taxon>
        <taxon>Sordariomycetidae</taxon>
        <taxon>Sordariales</taxon>
        <taxon>Podosporaceae</taxon>
        <taxon>Cladorrhinum</taxon>
    </lineage>
</organism>
<reference evidence="4" key="2">
    <citation type="submission" date="2023-06" db="EMBL/GenBank/DDBJ databases">
        <authorList>
            <consortium name="Lawrence Berkeley National Laboratory"/>
            <person name="Mondo S.J."/>
            <person name="Hensen N."/>
            <person name="Bonometti L."/>
            <person name="Westerberg I."/>
            <person name="Brannstrom I.O."/>
            <person name="Guillou S."/>
            <person name="Cros-Aarteil S."/>
            <person name="Calhoun S."/>
            <person name="Haridas S."/>
            <person name="Kuo A."/>
            <person name="Pangilinan J."/>
            <person name="Riley R."/>
            <person name="Labutti K."/>
            <person name="Andreopoulos B."/>
            <person name="Lipzen A."/>
            <person name="Chen C."/>
            <person name="Yanf M."/>
            <person name="Daum C."/>
            <person name="Ng V."/>
            <person name="Clum A."/>
            <person name="Steindorff A."/>
            <person name="Ohm R."/>
            <person name="Martin F."/>
            <person name="Silar P."/>
            <person name="Natvig D."/>
            <person name="Lalanne C."/>
            <person name="Gautier V."/>
            <person name="Ament-Velasquez S.L."/>
            <person name="Kruys A."/>
            <person name="Hutchinson M.I."/>
            <person name="Powell A.J."/>
            <person name="Barry K."/>
            <person name="Miller A.N."/>
            <person name="Grigoriev I.V."/>
            <person name="Debuchy R."/>
            <person name="Gladieux P."/>
            <person name="Thoren M.H."/>
            <person name="Johannesson H."/>
        </authorList>
    </citation>
    <scope>NUCLEOTIDE SEQUENCE</scope>
    <source>
        <strain evidence="4">PSN324</strain>
    </source>
</reference>
<feature type="region of interest" description="Disordered" evidence="2">
    <location>
        <begin position="34"/>
        <end position="130"/>
    </location>
</feature>
<feature type="region of interest" description="Disordered" evidence="2">
    <location>
        <begin position="154"/>
        <end position="183"/>
    </location>
</feature>
<keyword evidence="5" id="KW-1185">Reference proteome</keyword>
<feature type="compositionally biased region" description="Low complexity" evidence="2">
    <location>
        <begin position="154"/>
        <end position="167"/>
    </location>
</feature>
<keyword evidence="3" id="KW-0812">Transmembrane</keyword>
<evidence type="ECO:0000313" key="5">
    <source>
        <dbReference type="Proteomes" id="UP001321749"/>
    </source>
</evidence>
<feature type="transmembrane region" description="Helical" evidence="3">
    <location>
        <begin position="330"/>
        <end position="352"/>
    </location>
</feature>
<evidence type="ECO:0000256" key="2">
    <source>
        <dbReference type="SAM" id="MobiDB-lite"/>
    </source>
</evidence>
<protein>
    <submittedName>
        <fullName evidence="4">Uncharacterized protein</fullName>
    </submittedName>
</protein>
<sequence length="415" mass="45091">MALAMASQAIHFNLAQASNVIEGCATARPIASNSSLSKQTMSQNGAELTKTATSPARPRHQITRSISEFSSPISRLHRHSSNRAFRDRERDTLSPVPQPGISGPQVRRSYDGSRSEGVTPNITPNASRRASIFDASADDVMSGILGAAAQKASGAPASNNTAPTAASLPTSVSAPASLKRSTREAEIVREQQKAAARKSGLQRSLVELETFAGSTSTRLNDTYYSVLEKLNTLQNTIGELKQLAELSSQTNTSFNTEADALVDDFSSQLDALGQFEEQQERIASLQERIYAGRETIKSLSERVDVVRERIENWERADREWQEKIRKRLKAVWVVLSIVFVLLISLFVGAQYASESLDVTVHQLGNDGLNAAKDAAGSMWGSDSTATQSADRVLNWTEPSTSSSLATEMLRAFDEL</sequence>
<keyword evidence="3" id="KW-0472">Membrane</keyword>
<proteinExistence type="predicted"/>
<name>A0AAV9HFG1_9PEZI</name>
<reference evidence="4" key="1">
    <citation type="journal article" date="2023" name="Mol. Phylogenet. Evol.">
        <title>Genome-scale phylogeny and comparative genomics of the fungal order Sordariales.</title>
        <authorList>
            <person name="Hensen N."/>
            <person name="Bonometti L."/>
            <person name="Westerberg I."/>
            <person name="Brannstrom I.O."/>
            <person name="Guillou S."/>
            <person name="Cros-Aarteil S."/>
            <person name="Calhoun S."/>
            <person name="Haridas S."/>
            <person name="Kuo A."/>
            <person name="Mondo S."/>
            <person name="Pangilinan J."/>
            <person name="Riley R."/>
            <person name="LaButti K."/>
            <person name="Andreopoulos B."/>
            <person name="Lipzen A."/>
            <person name="Chen C."/>
            <person name="Yan M."/>
            <person name="Daum C."/>
            <person name="Ng V."/>
            <person name="Clum A."/>
            <person name="Steindorff A."/>
            <person name="Ohm R.A."/>
            <person name="Martin F."/>
            <person name="Silar P."/>
            <person name="Natvig D.O."/>
            <person name="Lalanne C."/>
            <person name="Gautier V."/>
            <person name="Ament-Velasquez S.L."/>
            <person name="Kruys A."/>
            <person name="Hutchinson M.I."/>
            <person name="Powell A.J."/>
            <person name="Barry K."/>
            <person name="Miller A.N."/>
            <person name="Grigoriev I.V."/>
            <person name="Debuchy R."/>
            <person name="Gladieux P."/>
            <person name="Hiltunen Thoren M."/>
            <person name="Johannesson H."/>
        </authorList>
    </citation>
    <scope>NUCLEOTIDE SEQUENCE</scope>
    <source>
        <strain evidence="4">PSN324</strain>
    </source>
</reference>
<keyword evidence="3" id="KW-1133">Transmembrane helix</keyword>
<dbReference type="EMBL" id="MU865032">
    <property type="protein sequence ID" value="KAK4459587.1"/>
    <property type="molecule type" value="Genomic_DNA"/>
</dbReference>
<accession>A0AAV9HFG1</accession>
<feature type="compositionally biased region" description="Polar residues" evidence="2">
    <location>
        <begin position="63"/>
        <end position="73"/>
    </location>
</feature>
<gene>
    <name evidence="4" type="ORF">QBC42DRAFT_274014</name>
</gene>
<evidence type="ECO:0000313" key="4">
    <source>
        <dbReference type="EMBL" id="KAK4459587.1"/>
    </source>
</evidence>
<evidence type="ECO:0000256" key="1">
    <source>
        <dbReference type="SAM" id="Coils"/>
    </source>
</evidence>
<evidence type="ECO:0000256" key="3">
    <source>
        <dbReference type="SAM" id="Phobius"/>
    </source>
</evidence>